<feature type="coiled-coil region" evidence="1">
    <location>
        <begin position="104"/>
        <end position="134"/>
    </location>
</feature>
<dbReference type="EMBL" id="JAULJE010000371">
    <property type="protein sequence ID" value="KAK1327299.1"/>
    <property type="molecule type" value="Genomic_DNA"/>
</dbReference>
<feature type="compositionally biased region" description="Basic and acidic residues" evidence="2">
    <location>
        <begin position="254"/>
        <end position="264"/>
    </location>
</feature>
<evidence type="ECO:0000313" key="4">
    <source>
        <dbReference type="Proteomes" id="UP001177744"/>
    </source>
</evidence>
<name>A0AA40LCQ3_CNENI</name>
<dbReference type="Proteomes" id="UP001177744">
    <property type="component" value="Unassembled WGS sequence"/>
</dbReference>
<keyword evidence="4" id="KW-1185">Reference proteome</keyword>
<comment type="caution">
    <text evidence="3">The sequence shown here is derived from an EMBL/GenBank/DDBJ whole genome shotgun (WGS) entry which is preliminary data.</text>
</comment>
<evidence type="ECO:0000313" key="3">
    <source>
        <dbReference type="EMBL" id="KAK1327299.1"/>
    </source>
</evidence>
<feature type="region of interest" description="Disordered" evidence="2">
    <location>
        <begin position="254"/>
        <end position="293"/>
    </location>
</feature>
<proteinExistence type="predicted"/>
<organism evidence="3 4">
    <name type="scientific">Cnephaeus nilssonii</name>
    <name type="common">Northern bat</name>
    <name type="synonym">Eptesicus nilssonii</name>
    <dbReference type="NCBI Taxonomy" id="3371016"/>
    <lineage>
        <taxon>Eukaryota</taxon>
        <taxon>Metazoa</taxon>
        <taxon>Chordata</taxon>
        <taxon>Craniata</taxon>
        <taxon>Vertebrata</taxon>
        <taxon>Euteleostomi</taxon>
        <taxon>Mammalia</taxon>
        <taxon>Eutheria</taxon>
        <taxon>Laurasiatheria</taxon>
        <taxon>Chiroptera</taxon>
        <taxon>Yangochiroptera</taxon>
        <taxon>Vespertilionidae</taxon>
        <taxon>Cnephaeus</taxon>
    </lineage>
</organism>
<dbReference type="AlphaFoldDB" id="A0AA40LCQ3"/>
<reference evidence="3" key="1">
    <citation type="submission" date="2023-06" db="EMBL/GenBank/DDBJ databases">
        <title>Reference genome for the Northern bat (Eptesicus nilssonii), a most northern bat species.</title>
        <authorList>
            <person name="Laine V.N."/>
            <person name="Pulliainen A.T."/>
            <person name="Lilley T.M."/>
        </authorList>
    </citation>
    <scope>NUCLEOTIDE SEQUENCE</scope>
    <source>
        <strain evidence="3">BLF_Eptnil</strain>
        <tissue evidence="3">Kidney</tissue>
    </source>
</reference>
<keyword evidence="1" id="KW-0175">Coiled coil</keyword>
<gene>
    <name evidence="3" type="ORF">QTO34_014197</name>
</gene>
<evidence type="ECO:0000256" key="1">
    <source>
        <dbReference type="SAM" id="Coils"/>
    </source>
</evidence>
<accession>A0AA40LCQ3</accession>
<evidence type="ECO:0000256" key="2">
    <source>
        <dbReference type="SAM" id="MobiDB-lite"/>
    </source>
</evidence>
<protein>
    <submittedName>
        <fullName evidence="3">Uncharacterized protein</fullName>
    </submittedName>
</protein>
<sequence length="301" mass="34204">MAPCLVSPELSNFTSPPVALSACLAVEGAVAPGAPSLSRTLRGKLRWWAFWVLLRKPSPRLPIIPREEKTEQLADTRYEVDLLMLELQDAHRDNVELAARTQSARAALYELDSLREKASRAERLEMEAMGLRRQMSIHSTDKITCNIKDLEQVVHLLRESSQASSQGLNKNKVLHETVMETKSKLSMMDWERRQLCRDLEQVKEQAKEQAAQAQKQELMKEQAARAQELEQDLHRLQEEIKKVATEVSALTKAPERVSSLERESQGLLLENQRLQTSPDPLQPEGLDRDEQLDTRVILASE</sequence>